<evidence type="ECO:0000313" key="1">
    <source>
        <dbReference type="EMBL" id="KAH9300106.1"/>
    </source>
</evidence>
<comment type="caution">
    <text evidence="1">The sequence shown here is derived from an EMBL/GenBank/DDBJ whole genome shotgun (WGS) entry which is preliminary data.</text>
</comment>
<accession>A0AA38CIF8</accession>
<feature type="non-terminal residue" evidence="1">
    <location>
        <position position="1"/>
    </location>
</feature>
<sequence>IWAAKFGFTKTPLIVKPIEEVRVKEPVVAEVEFAADEEDHTISEAPSVEQAREEPLVLPFTSSPSSFDVEEEFELSKFMFEDEGNH</sequence>
<reference evidence="1 2" key="1">
    <citation type="journal article" date="2021" name="Nat. Plants">
        <title>The Taxus genome provides insights into paclitaxel biosynthesis.</title>
        <authorList>
            <person name="Xiong X."/>
            <person name="Gou J."/>
            <person name="Liao Q."/>
            <person name="Li Y."/>
            <person name="Zhou Q."/>
            <person name="Bi G."/>
            <person name="Li C."/>
            <person name="Du R."/>
            <person name="Wang X."/>
            <person name="Sun T."/>
            <person name="Guo L."/>
            <person name="Liang H."/>
            <person name="Lu P."/>
            <person name="Wu Y."/>
            <person name="Zhang Z."/>
            <person name="Ro D.K."/>
            <person name="Shang Y."/>
            <person name="Huang S."/>
            <person name="Yan J."/>
        </authorList>
    </citation>
    <scope>NUCLEOTIDE SEQUENCE [LARGE SCALE GENOMIC DNA]</scope>
    <source>
        <strain evidence="1">Ta-2019</strain>
    </source>
</reference>
<protein>
    <submittedName>
        <fullName evidence="1">Uncharacterized protein</fullName>
    </submittedName>
</protein>
<dbReference type="AlphaFoldDB" id="A0AA38CIF8"/>
<keyword evidence="2" id="KW-1185">Reference proteome</keyword>
<dbReference type="Proteomes" id="UP000824469">
    <property type="component" value="Unassembled WGS sequence"/>
</dbReference>
<name>A0AA38CIF8_TAXCH</name>
<dbReference type="EMBL" id="JAHRHJ020000009">
    <property type="protein sequence ID" value="KAH9300106.1"/>
    <property type="molecule type" value="Genomic_DNA"/>
</dbReference>
<feature type="non-terminal residue" evidence="1">
    <location>
        <position position="86"/>
    </location>
</feature>
<evidence type="ECO:0000313" key="2">
    <source>
        <dbReference type="Proteomes" id="UP000824469"/>
    </source>
</evidence>
<proteinExistence type="predicted"/>
<organism evidence="1 2">
    <name type="scientific">Taxus chinensis</name>
    <name type="common">Chinese yew</name>
    <name type="synonym">Taxus wallichiana var. chinensis</name>
    <dbReference type="NCBI Taxonomy" id="29808"/>
    <lineage>
        <taxon>Eukaryota</taxon>
        <taxon>Viridiplantae</taxon>
        <taxon>Streptophyta</taxon>
        <taxon>Embryophyta</taxon>
        <taxon>Tracheophyta</taxon>
        <taxon>Spermatophyta</taxon>
        <taxon>Pinopsida</taxon>
        <taxon>Pinidae</taxon>
        <taxon>Conifers II</taxon>
        <taxon>Cupressales</taxon>
        <taxon>Taxaceae</taxon>
        <taxon>Taxus</taxon>
    </lineage>
</organism>
<gene>
    <name evidence="1" type="ORF">KI387_011689</name>
</gene>